<accession>A0A919RFJ7</accession>
<dbReference type="PANTHER" id="PTHR30061">
    <property type="entry name" value="MALTOSE-BINDING PERIPLASMIC PROTEIN"/>
    <property type="match status" value="1"/>
</dbReference>
<sequence>MALKFPSTAEPDGRPSERARHMRLFAGKGWDRATGRSHVTFGLSYRTTPPEPPGGRRVIPARAGYPNQPLHRVPVRDATVHGTSRHPLRGRPAACPGAERMASETPLVIDWNENYTDEHVDAVAAALRAEGGQWRRLPGDFRSYVRISAIDRAIPGKLGFGRDRYWFVRKERPMGKLAKASLAAAAGLVLAGCGSGGGTGSESGKSTVTLWMYPVIQDTAKNQAFWQKIEKDFEAKNADVDLKIDLQPWEGRQEKVTTALVSKTGFDLVVLGPDQVPQYAQQGTIEALDDVVAPAKASYLPNSLTALTVNGTLYGVPIYQTITAPIFNKKAFADAGVTEIPDTLEELKAAAPKLAAKKVAVLDYPGKPEVSLNQSFYPLLWANGGSVFAADGKSVAFNGPEGVEALQLLVDLKKAGGLPADAASKGNEIEGGPLASGKSALYHAATALQATQLGAAIGEENVGVGLPLEGKKRVAFGIPGGLVLAKHSPNKEAAKKFVNYLSSAEVSADLAKESGFFPARTDAAVAEQSEIAKEFAKSLEFAFPGDTHPQARQVMAALAPHIQSALLGKADAKAALDAAAKEANALLGGG</sequence>
<organism evidence="5 6">
    <name type="scientific">Sinosporangium siamense</name>
    <dbReference type="NCBI Taxonomy" id="1367973"/>
    <lineage>
        <taxon>Bacteria</taxon>
        <taxon>Bacillati</taxon>
        <taxon>Actinomycetota</taxon>
        <taxon>Actinomycetes</taxon>
        <taxon>Streptosporangiales</taxon>
        <taxon>Streptosporangiaceae</taxon>
        <taxon>Sinosporangium</taxon>
    </lineage>
</organism>
<comment type="similarity">
    <text evidence="1">Belongs to the bacterial solute-binding protein 1 family.</text>
</comment>
<feature type="region of interest" description="Disordered" evidence="4">
    <location>
        <begin position="79"/>
        <end position="99"/>
    </location>
</feature>
<dbReference type="CDD" id="cd13585">
    <property type="entry name" value="PBP2_TMBP_like"/>
    <property type="match status" value="1"/>
</dbReference>
<keyword evidence="2" id="KW-0813">Transport</keyword>
<evidence type="ECO:0000256" key="4">
    <source>
        <dbReference type="SAM" id="MobiDB-lite"/>
    </source>
</evidence>
<keyword evidence="3" id="KW-0732">Signal</keyword>
<comment type="caution">
    <text evidence="5">The sequence shown here is derived from an EMBL/GenBank/DDBJ whole genome shotgun (WGS) entry which is preliminary data.</text>
</comment>
<dbReference type="AlphaFoldDB" id="A0A919RFJ7"/>
<evidence type="ECO:0008006" key="7">
    <source>
        <dbReference type="Google" id="ProtNLM"/>
    </source>
</evidence>
<dbReference type="GO" id="GO:0015768">
    <property type="term" value="P:maltose transport"/>
    <property type="evidence" value="ECO:0007669"/>
    <property type="project" value="TreeGrafter"/>
</dbReference>
<dbReference type="GO" id="GO:0055052">
    <property type="term" value="C:ATP-binding cassette (ABC) transporter complex, substrate-binding subunit-containing"/>
    <property type="evidence" value="ECO:0007669"/>
    <property type="project" value="TreeGrafter"/>
</dbReference>
<evidence type="ECO:0000256" key="3">
    <source>
        <dbReference type="ARBA" id="ARBA00022729"/>
    </source>
</evidence>
<proteinExistence type="inferred from homology"/>
<dbReference type="EMBL" id="BOOW01000020">
    <property type="protein sequence ID" value="GII92980.1"/>
    <property type="molecule type" value="Genomic_DNA"/>
</dbReference>
<dbReference type="GO" id="GO:1901982">
    <property type="term" value="F:maltose binding"/>
    <property type="evidence" value="ECO:0007669"/>
    <property type="project" value="TreeGrafter"/>
</dbReference>
<protein>
    <recommendedName>
        <fullName evidence="7">Sugar ABC transporter substrate-binding protein</fullName>
    </recommendedName>
</protein>
<name>A0A919RFJ7_9ACTN</name>
<dbReference type="SUPFAM" id="SSF53850">
    <property type="entry name" value="Periplasmic binding protein-like II"/>
    <property type="match status" value="1"/>
</dbReference>
<reference evidence="5" key="1">
    <citation type="submission" date="2021-01" db="EMBL/GenBank/DDBJ databases">
        <title>Whole genome shotgun sequence of Sinosporangium siamense NBRC 109515.</title>
        <authorList>
            <person name="Komaki H."/>
            <person name="Tamura T."/>
        </authorList>
    </citation>
    <scope>NUCLEOTIDE SEQUENCE</scope>
    <source>
        <strain evidence="5">NBRC 109515</strain>
    </source>
</reference>
<keyword evidence="6" id="KW-1185">Reference proteome</keyword>
<dbReference type="Proteomes" id="UP000606172">
    <property type="component" value="Unassembled WGS sequence"/>
</dbReference>
<evidence type="ECO:0000313" key="6">
    <source>
        <dbReference type="Proteomes" id="UP000606172"/>
    </source>
</evidence>
<dbReference type="GO" id="GO:0042956">
    <property type="term" value="P:maltodextrin transmembrane transport"/>
    <property type="evidence" value="ECO:0007669"/>
    <property type="project" value="TreeGrafter"/>
</dbReference>
<dbReference type="Gene3D" id="3.40.190.10">
    <property type="entry name" value="Periplasmic binding protein-like II"/>
    <property type="match status" value="1"/>
</dbReference>
<dbReference type="RefSeq" id="WP_204026187.1">
    <property type="nucleotide sequence ID" value="NZ_BOOW01000020.1"/>
</dbReference>
<dbReference type="Pfam" id="PF13416">
    <property type="entry name" value="SBP_bac_8"/>
    <property type="match status" value="1"/>
</dbReference>
<dbReference type="PANTHER" id="PTHR30061:SF50">
    <property type="entry name" value="MALTOSE_MALTODEXTRIN-BINDING PERIPLASMIC PROTEIN"/>
    <property type="match status" value="1"/>
</dbReference>
<dbReference type="InterPro" id="IPR006059">
    <property type="entry name" value="SBP"/>
</dbReference>
<gene>
    <name evidence="5" type="ORF">Ssi02_32110</name>
</gene>
<evidence type="ECO:0000256" key="2">
    <source>
        <dbReference type="ARBA" id="ARBA00022448"/>
    </source>
</evidence>
<evidence type="ECO:0000313" key="5">
    <source>
        <dbReference type="EMBL" id="GII92980.1"/>
    </source>
</evidence>
<evidence type="ECO:0000256" key="1">
    <source>
        <dbReference type="ARBA" id="ARBA00008520"/>
    </source>
</evidence>